<protein>
    <recommendedName>
        <fullName evidence="6">Probable inorganic carbon transporter subunit DabA</fullName>
    </recommendedName>
</protein>
<evidence type="ECO:0000256" key="6">
    <source>
        <dbReference type="HAMAP-Rule" id="MF_01871"/>
    </source>
</evidence>
<keyword evidence="5 6" id="KW-0472">Membrane</keyword>
<dbReference type="Pfam" id="PF10070">
    <property type="entry name" value="DabA"/>
    <property type="match status" value="1"/>
</dbReference>
<dbReference type="EMBL" id="PXYV01000007">
    <property type="protein sequence ID" value="PSR23201.1"/>
    <property type="molecule type" value="Genomic_DNA"/>
</dbReference>
<comment type="caution">
    <text evidence="8">The sequence shown here is derived from an EMBL/GenBank/DDBJ whole genome shotgun (WGS) entry which is preliminary data.</text>
</comment>
<evidence type="ECO:0000256" key="2">
    <source>
        <dbReference type="ARBA" id="ARBA00022475"/>
    </source>
</evidence>
<evidence type="ECO:0000256" key="1">
    <source>
        <dbReference type="ARBA" id="ARBA00022448"/>
    </source>
</evidence>
<dbReference type="InterPro" id="IPR018752">
    <property type="entry name" value="DabA"/>
</dbReference>
<comment type="similarity">
    <text evidence="6">Belongs to the inorganic carbon transporter (TC 9.A.2) DabA family.</text>
</comment>
<evidence type="ECO:0000256" key="5">
    <source>
        <dbReference type="ARBA" id="ARBA00023136"/>
    </source>
</evidence>
<accession>A0A2T2WLT5</accession>
<dbReference type="HAMAP" id="MF_01871">
    <property type="entry name" value="DabA"/>
    <property type="match status" value="1"/>
</dbReference>
<organism evidence="8 9">
    <name type="scientific">Sulfobacillus acidophilus</name>
    <dbReference type="NCBI Taxonomy" id="53633"/>
    <lineage>
        <taxon>Bacteria</taxon>
        <taxon>Bacillati</taxon>
        <taxon>Bacillota</taxon>
        <taxon>Clostridia</taxon>
        <taxon>Eubacteriales</taxon>
        <taxon>Clostridiales Family XVII. Incertae Sedis</taxon>
        <taxon>Sulfobacillus</taxon>
    </lineage>
</organism>
<comment type="cofactor">
    <cofactor evidence="6">
        <name>Zn(2+)</name>
        <dbReference type="ChEBI" id="CHEBI:29105"/>
    </cofactor>
</comment>
<dbReference type="AlphaFoldDB" id="A0A2T2WLT5"/>
<evidence type="ECO:0000313" key="9">
    <source>
        <dbReference type="Proteomes" id="UP000241848"/>
    </source>
</evidence>
<keyword evidence="2 6" id="KW-1003">Cell membrane</keyword>
<reference evidence="8 9" key="1">
    <citation type="journal article" date="2014" name="BMC Genomics">
        <title>Comparison of environmental and isolate Sulfobacillus genomes reveals diverse carbon, sulfur, nitrogen, and hydrogen metabolisms.</title>
        <authorList>
            <person name="Justice N.B."/>
            <person name="Norman A."/>
            <person name="Brown C.T."/>
            <person name="Singh A."/>
            <person name="Thomas B.C."/>
            <person name="Banfield J.F."/>
        </authorList>
    </citation>
    <scope>NUCLEOTIDE SEQUENCE [LARGE SCALE GENOMIC DNA]</scope>
    <source>
        <strain evidence="8">AMDSBA3</strain>
    </source>
</reference>
<feature type="binding site" evidence="6">
    <location>
        <position position="330"/>
    </location>
    <ligand>
        <name>Zn(2+)</name>
        <dbReference type="ChEBI" id="CHEBI:29105"/>
    </ligand>
</feature>
<dbReference type="Proteomes" id="UP000241848">
    <property type="component" value="Unassembled WGS sequence"/>
</dbReference>
<evidence type="ECO:0000256" key="3">
    <source>
        <dbReference type="ARBA" id="ARBA00022723"/>
    </source>
</evidence>
<name>A0A2T2WLT5_9FIRM</name>
<keyword evidence="1 6" id="KW-0813">Transport</keyword>
<dbReference type="PANTHER" id="PTHR38344">
    <property type="entry name" value="UPF0753 PROTEIN AQ_863"/>
    <property type="match status" value="1"/>
</dbReference>
<dbReference type="GO" id="GO:0005886">
    <property type="term" value="C:plasma membrane"/>
    <property type="evidence" value="ECO:0007669"/>
    <property type="project" value="UniProtKB-SubCell"/>
</dbReference>
<proteinExistence type="inferred from homology"/>
<dbReference type="PANTHER" id="PTHR38344:SF1">
    <property type="entry name" value="INORGANIC CARBON TRANSPORTER SUBUNIT DABA-RELATED"/>
    <property type="match status" value="1"/>
</dbReference>
<feature type="binding site" evidence="6">
    <location>
        <position position="518"/>
    </location>
    <ligand>
        <name>Zn(2+)</name>
        <dbReference type="ChEBI" id="CHEBI:29105"/>
    </ligand>
</feature>
<evidence type="ECO:0000256" key="7">
    <source>
        <dbReference type="SAM" id="MobiDB-lite"/>
    </source>
</evidence>
<feature type="binding site" evidence="6">
    <location>
        <position position="328"/>
    </location>
    <ligand>
        <name>Zn(2+)</name>
        <dbReference type="ChEBI" id="CHEBI:29105"/>
    </ligand>
</feature>
<dbReference type="GO" id="GO:0008270">
    <property type="term" value="F:zinc ion binding"/>
    <property type="evidence" value="ECO:0007669"/>
    <property type="project" value="UniProtKB-UniRule"/>
</dbReference>
<evidence type="ECO:0000313" key="8">
    <source>
        <dbReference type="EMBL" id="PSR23201.1"/>
    </source>
</evidence>
<comment type="function">
    <text evidence="6">Part of an energy-coupled inorganic carbon pump.</text>
</comment>
<feature type="compositionally biased region" description="Basic and acidic residues" evidence="7">
    <location>
        <begin position="833"/>
        <end position="842"/>
    </location>
</feature>
<feature type="binding site" evidence="6">
    <location>
        <position position="533"/>
    </location>
    <ligand>
        <name>Zn(2+)</name>
        <dbReference type="ChEBI" id="CHEBI:29105"/>
    </ligand>
</feature>
<feature type="region of interest" description="Disordered" evidence="7">
    <location>
        <begin position="820"/>
        <end position="842"/>
    </location>
</feature>
<keyword evidence="4 6" id="KW-0862">Zinc</keyword>
<sequence length="842" mass="93588">MNDTLRLPDIVNAVCRRIAPLWPLKHFVAVNPYVGLSHQAFWQAHETLERITGTGLCMPRAYYREQMVRGRITTADVAQALKTLESPWDVPAFERLLARNTPTPARPFQLVTDILAQLDGQDWSNFVVERISRYCAAYFDEGQALWSMPWRDEPLYSGWLAFAGLDKSPRVMGVRGIRQALATWPRTAQDAIAGALRELDLPEQVVDSYLHAALLSVGGWAGWTRYLGWQAEQRGQNDDSIQDLLAIRVTWDALIHQLCYSEALAANWRQSLRAITQPAAGDEVGLQIDTVLHTALEVGYQRQLVTLLDGARGAVQPPNRPDVQAVFCIDVRSEIYRRALETVAPKVQTLGFAGFFGIPMEYLPFGGLKPERHLPVFFNPSYRIAEGLGGATARVANTERVRRQRRIRVVQAWKAFKTSAASTFAFVEAAGLFSAPKLISDCMGWTRPLPPPHLVGLAPRISQRLKPMLTAKESGSASCPAGGLTGMPKKDRVATAESVLRHMGLIQHFARLILLVGHGSATTNNPQATSLDCAACQGQSGEPSARIAAALLNDPWTRHALMHRGINIPTDTHFIAALHNTTTDDVELLNLDAVPPSHQADLVQLRRWLSNAGQLARLERANLLGLSDCPASAIHTDLRRRARNWAEVRPEWGLAGNAAFIAAPRSRTAPLNLAGRAFLHEYNWRRDTGFAVLKLIMTAPMIVAHWINMLYYGSMVDNSRWGSGNKILHNVVGGSIGVLEGNQGDLRGGLAWQSLHDGRQWMHEPMRLTVVIEAPSYAIEEVITHDTRVQELIENAWIHLFQIDADGHVHRRGLDKKWYPYPSPDCTKPGPQRRGEKTTETP</sequence>
<keyword evidence="3 6" id="KW-0479">Metal-binding</keyword>
<gene>
    <name evidence="6" type="primary">dabA</name>
    <name evidence="8" type="ORF">C7B45_03645</name>
</gene>
<comment type="subcellular location">
    <subcellularLocation>
        <location evidence="6">Cell membrane</location>
        <topology evidence="6">Peripheral membrane protein</topology>
    </subcellularLocation>
</comment>
<evidence type="ECO:0000256" key="4">
    <source>
        <dbReference type="ARBA" id="ARBA00022833"/>
    </source>
</evidence>
<comment type="subunit">
    <text evidence="6">Forms a complex with DabB.</text>
</comment>